<proteinExistence type="predicted"/>
<dbReference type="Proteomes" id="UP000887013">
    <property type="component" value="Unassembled WGS sequence"/>
</dbReference>
<feature type="region of interest" description="Disordered" evidence="1">
    <location>
        <begin position="1"/>
        <end position="21"/>
    </location>
</feature>
<evidence type="ECO:0000256" key="1">
    <source>
        <dbReference type="SAM" id="MobiDB-lite"/>
    </source>
</evidence>
<keyword evidence="3" id="KW-1185">Reference proteome</keyword>
<protein>
    <submittedName>
        <fullName evidence="2">Uncharacterized protein</fullName>
    </submittedName>
</protein>
<sequence>MTTEQRVDGPSRAYPSGGKGISHISRGINTVWRLAGTRQFAHGLPISTHSRKAHLLSVLQEGLRNASILKVGELNHSSQQPPPRIGFKLLAPFD</sequence>
<evidence type="ECO:0000313" key="3">
    <source>
        <dbReference type="Proteomes" id="UP000887013"/>
    </source>
</evidence>
<organism evidence="2 3">
    <name type="scientific">Nephila pilipes</name>
    <name type="common">Giant wood spider</name>
    <name type="synonym">Nephila maculata</name>
    <dbReference type="NCBI Taxonomy" id="299642"/>
    <lineage>
        <taxon>Eukaryota</taxon>
        <taxon>Metazoa</taxon>
        <taxon>Ecdysozoa</taxon>
        <taxon>Arthropoda</taxon>
        <taxon>Chelicerata</taxon>
        <taxon>Arachnida</taxon>
        <taxon>Araneae</taxon>
        <taxon>Araneomorphae</taxon>
        <taxon>Entelegynae</taxon>
        <taxon>Araneoidea</taxon>
        <taxon>Nephilidae</taxon>
        <taxon>Nephila</taxon>
    </lineage>
</organism>
<gene>
    <name evidence="2" type="ORF">NPIL_243531</name>
</gene>
<dbReference type="EMBL" id="BMAW01120282">
    <property type="protein sequence ID" value="GFT88435.1"/>
    <property type="molecule type" value="Genomic_DNA"/>
</dbReference>
<name>A0A8X6PZ54_NEPPI</name>
<accession>A0A8X6PZ54</accession>
<reference evidence="2" key="1">
    <citation type="submission" date="2020-08" db="EMBL/GenBank/DDBJ databases">
        <title>Multicomponent nature underlies the extraordinary mechanical properties of spider dragline silk.</title>
        <authorList>
            <person name="Kono N."/>
            <person name="Nakamura H."/>
            <person name="Mori M."/>
            <person name="Yoshida Y."/>
            <person name="Ohtoshi R."/>
            <person name="Malay A.D."/>
            <person name="Moran D.A.P."/>
            <person name="Tomita M."/>
            <person name="Numata K."/>
            <person name="Arakawa K."/>
        </authorList>
    </citation>
    <scope>NUCLEOTIDE SEQUENCE</scope>
</reference>
<dbReference type="OrthoDB" id="10335000at2759"/>
<comment type="caution">
    <text evidence="2">The sequence shown here is derived from an EMBL/GenBank/DDBJ whole genome shotgun (WGS) entry which is preliminary data.</text>
</comment>
<dbReference type="AlphaFoldDB" id="A0A8X6PZ54"/>
<evidence type="ECO:0000313" key="2">
    <source>
        <dbReference type="EMBL" id="GFT88435.1"/>
    </source>
</evidence>